<accession>D7CMU5</accession>
<dbReference type="AlphaFoldDB" id="D7CMU5"/>
<dbReference type="STRING" id="643648.Slip_1258"/>
<protein>
    <submittedName>
        <fullName evidence="1">Uncharacterized protein</fullName>
    </submittedName>
</protein>
<sequence>MTRKIMVLCVAAVLILTLAGFGFAKWSDTVVINTQAQSGELKWGILENSVFQMDNGPDYHSEMGGGMLDVYPDPEGKNVGQTQWSLLDQDNDGAKDALNVEVENAYPCYFNEINFDVRNFGTIPLIIQHPQLTWGNTNQTLESGIVYYLFKNGEVRSELDLDGVELTEDGAPQDAVIELCFQDNISAQQHPNQTLSESLAFHVLQPAEQSTTYNFTLSIEGVQWNESPIAANSASD</sequence>
<keyword evidence="2" id="KW-1185">Reference proteome</keyword>
<reference evidence="1 2" key="2">
    <citation type="journal article" date="2010" name="Stand. Genomic Sci.">
        <title>Complete genome sequence of Syntrophothermus lipocalidus type strain (TGB-C1).</title>
        <authorList>
            <person name="Djao O.D."/>
            <person name="Zhang X."/>
            <person name="Lucas S."/>
            <person name="Lapidus A."/>
            <person name="Del Rio T.G."/>
            <person name="Nolan M."/>
            <person name="Tice H."/>
            <person name="Cheng J.F."/>
            <person name="Han C."/>
            <person name="Tapia R."/>
            <person name="Goodwin L."/>
            <person name="Pitluck S."/>
            <person name="Liolios K."/>
            <person name="Ivanova N."/>
            <person name="Mavromatis K."/>
            <person name="Mikhailova N."/>
            <person name="Ovchinnikova G."/>
            <person name="Pati A."/>
            <person name="Brambilla E."/>
            <person name="Chen A."/>
            <person name="Palaniappan K."/>
            <person name="Land M."/>
            <person name="Hauser L."/>
            <person name="Chang Y.J."/>
            <person name="Jeffries C.D."/>
            <person name="Rohde M."/>
            <person name="Sikorski J."/>
            <person name="Spring S."/>
            <person name="Goker M."/>
            <person name="Detter J.C."/>
            <person name="Woyke T."/>
            <person name="Bristow J."/>
            <person name="Eisen J.A."/>
            <person name="Markowitz V."/>
            <person name="Hugenholtz P."/>
            <person name="Kyrpides N.C."/>
            <person name="Klenk H.P."/>
        </authorList>
    </citation>
    <scope>NUCLEOTIDE SEQUENCE [LARGE SCALE GENOMIC DNA]</scope>
    <source>
        <strain evidence="2">DSM 12680 / TGB-C1</strain>
    </source>
</reference>
<name>D7CMU5_SYNLT</name>
<evidence type="ECO:0000313" key="1">
    <source>
        <dbReference type="EMBL" id="ADI02030.1"/>
    </source>
</evidence>
<dbReference type="EMBL" id="CP002048">
    <property type="protein sequence ID" value="ADI02030.1"/>
    <property type="molecule type" value="Genomic_DNA"/>
</dbReference>
<proteinExistence type="predicted"/>
<organism evidence="1 2">
    <name type="scientific">Syntrophothermus lipocalidus (strain DSM 12680 / TGB-C1)</name>
    <dbReference type="NCBI Taxonomy" id="643648"/>
    <lineage>
        <taxon>Bacteria</taxon>
        <taxon>Bacillati</taxon>
        <taxon>Bacillota</taxon>
        <taxon>Clostridia</taxon>
        <taxon>Eubacteriales</taxon>
        <taxon>Syntrophomonadaceae</taxon>
        <taxon>Syntrophothermus</taxon>
    </lineage>
</organism>
<dbReference type="HOGENOM" id="CLU_108526_0_0_9"/>
<reference evidence="2" key="1">
    <citation type="journal article" date="2010" name="Stand. Genomic Sci.">
        <title>Complete genome sequence of Syntrophothermus lipocalidus type strain (TGB-C1T).</title>
        <authorList>
            <consortium name="US DOE Joint Genome Institute (JGI-PGF)"/>
            <person name="Djao O."/>
            <person name="Zhang X."/>
            <person name="Lucas S."/>
            <person name="Lapidus A."/>
            <person name="Glavina Del Rio T."/>
            <person name="Nolan M."/>
            <person name="Tice H."/>
            <person name="Cheng J."/>
            <person name="Han C."/>
            <person name="Tapia R."/>
            <person name="Goodwin L."/>
            <person name="Pitluck S."/>
            <person name="Liolios K."/>
            <person name="Ivanova N."/>
            <person name="Mavromatis K."/>
            <person name="Mikhailova N."/>
            <person name="Ovchinnikova G."/>
            <person name="Pati A."/>
            <person name="Brambilla E."/>
            <person name="Chen A."/>
            <person name="Palaniappan K."/>
            <person name="Land M."/>
            <person name="Hauser L."/>
            <person name="Chang Y."/>
            <person name="Jeffries C."/>
            <person name="Rohde M."/>
            <person name="Sikorski J."/>
            <person name="Spring S."/>
            <person name="Goker M."/>
            <person name="Detter J."/>
            <person name="Woyke T."/>
            <person name="Bristow J."/>
            <person name="Eisen J."/>
            <person name="Markowitz V."/>
            <person name="Hugenholtz P."/>
            <person name="Kyrpides N."/>
            <person name="Klenk H."/>
        </authorList>
    </citation>
    <scope>NUCLEOTIDE SEQUENCE [LARGE SCALE GENOMIC DNA]</scope>
    <source>
        <strain evidence="2">DSM 12680 / TGB-C1</strain>
    </source>
</reference>
<dbReference type="KEGG" id="slp:Slip_1258"/>
<gene>
    <name evidence="1" type="ordered locus">Slip_1258</name>
</gene>
<dbReference type="Proteomes" id="UP000000378">
    <property type="component" value="Chromosome"/>
</dbReference>
<dbReference type="RefSeq" id="WP_013175432.1">
    <property type="nucleotide sequence ID" value="NC_014220.1"/>
</dbReference>
<evidence type="ECO:0000313" key="2">
    <source>
        <dbReference type="Proteomes" id="UP000000378"/>
    </source>
</evidence>